<name>A0A1Q1NP75_PRIPG</name>
<proteinExistence type="evidence at transcript level"/>
<sequence length="61" mass="6731">MKLFGILLFVFACIALVFADTQGCGRHGDPCDNDAQCCTGVKCHRYAKRCQVQLSLPPRVD</sequence>
<accession>A0A1Q1NP75</accession>
<protein>
    <submittedName>
        <fullName evidence="2">Ptu1-like peptide pp6</fullName>
    </submittedName>
</protein>
<feature type="signal peptide" evidence="1">
    <location>
        <begin position="1"/>
        <end position="19"/>
    </location>
</feature>
<organism evidence="2">
    <name type="scientific">Pristhesancus plagipennis</name>
    <name type="common">Common assassin bug</name>
    <dbReference type="NCBI Taxonomy" id="1955184"/>
    <lineage>
        <taxon>Eukaryota</taxon>
        <taxon>Metazoa</taxon>
        <taxon>Ecdysozoa</taxon>
        <taxon>Arthropoda</taxon>
        <taxon>Hexapoda</taxon>
        <taxon>Insecta</taxon>
        <taxon>Pterygota</taxon>
        <taxon>Neoptera</taxon>
        <taxon>Paraneoptera</taxon>
        <taxon>Hemiptera</taxon>
        <taxon>Heteroptera</taxon>
        <taxon>Panheteroptera</taxon>
        <taxon>Cimicomorpha</taxon>
        <taxon>Reduviidae</taxon>
        <taxon>Harpactorinae</taxon>
        <taxon>Harpactorini</taxon>
        <taxon>Pristhesancus</taxon>
    </lineage>
</organism>
<keyword evidence="1" id="KW-0732">Signal</keyword>
<dbReference type="AlphaFoldDB" id="A0A1Q1NP75"/>
<reference evidence="2" key="1">
    <citation type="journal article" date="2017" name="Mol. Cell. Proteomics">
        <title>Melt with this kiss: Paralysing and liquefying venom of the assassin bug Pristhesancus plagipennis (Hemiptera: Reduviidae).</title>
        <authorList>
            <person name="Walker A.A."/>
            <person name="Madio B."/>
            <person name="Jin J."/>
            <person name="Undheim E.A."/>
            <person name="Fry B.G."/>
            <person name="King G.F."/>
        </authorList>
    </citation>
    <scope>NUCLEOTIDE SEQUENCE</scope>
    <source>
        <tissue evidence="2">Labial/venom glands</tissue>
    </source>
</reference>
<evidence type="ECO:0000313" key="2">
    <source>
        <dbReference type="EMBL" id="AQM58305.1"/>
    </source>
</evidence>
<evidence type="ECO:0000256" key="1">
    <source>
        <dbReference type="SAM" id="SignalP"/>
    </source>
</evidence>
<feature type="chain" id="PRO_5012862872" evidence="1">
    <location>
        <begin position="20"/>
        <end position="61"/>
    </location>
</feature>
<dbReference type="EMBL" id="KX752811">
    <property type="protein sequence ID" value="AQM58305.1"/>
    <property type="molecule type" value="mRNA"/>
</dbReference>